<proteinExistence type="predicted"/>
<reference evidence="2" key="1">
    <citation type="submission" date="2019-04" db="EMBL/GenBank/DDBJ databases">
        <title>Draft genome sequences of Streptomyces avermitilis MC3.</title>
        <authorList>
            <person name="Komaki H."/>
            <person name="Tamura T."/>
            <person name="Hosoyama A."/>
        </authorList>
    </citation>
    <scope>NUCLEOTIDE SEQUENCE</scope>
    <source>
        <strain evidence="2">MC3</strain>
    </source>
</reference>
<evidence type="ECO:0000313" key="2">
    <source>
        <dbReference type="EMBL" id="BBJ55502.1"/>
    </source>
</evidence>
<dbReference type="EMBL" id="AP019621">
    <property type="protein sequence ID" value="BBJ55502.1"/>
    <property type="molecule type" value="Genomic_DNA"/>
</dbReference>
<gene>
    <name evidence="2" type="ORF">SAVMC3_81310</name>
</gene>
<sequence length="105" mass="10732">MLWQQAALQYQGRRMLAGVTAGVVDADGGSLGQFHGERLLLGPKGSGLLLRRKVTRPRIASRVSSGTNRQECGAADPSPPGASGGEASTTGRLVARLSACGDEGG</sequence>
<protein>
    <submittedName>
        <fullName evidence="2">Uncharacterized protein</fullName>
    </submittedName>
</protein>
<accession>A0A499VP36</accession>
<evidence type="ECO:0000256" key="1">
    <source>
        <dbReference type="SAM" id="MobiDB-lite"/>
    </source>
</evidence>
<feature type="region of interest" description="Disordered" evidence="1">
    <location>
        <begin position="60"/>
        <end position="91"/>
    </location>
</feature>
<dbReference type="AlphaFoldDB" id="A0A499VP36"/>
<name>A0A499VP36_STRAX</name>
<organism evidence="2">
    <name type="scientific">Streptomyces avermitilis</name>
    <dbReference type="NCBI Taxonomy" id="33903"/>
    <lineage>
        <taxon>Bacteria</taxon>
        <taxon>Bacillati</taxon>
        <taxon>Actinomycetota</taxon>
        <taxon>Actinomycetes</taxon>
        <taxon>Kitasatosporales</taxon>
        <taxon>Streptomycetaceae</taxon>
        <taxon>Streptomyces</taxon>
    </lineage>
</organism>